<reference evidence="3" key="1">
    <citation type="journal article" date="2019" name="Int. J. Syst. Evol. Microbiol.">
        <title>The Global Catalogue of Microorganisms (GCM) 10K type strain sequencing project: providing services to taxonomists for standard genome sequencing and annotation.</title>
        <authorList>
            <consortium name="The Broad Institute Genomics Platform"/>
            <consortium name="The Broad Institute Genome Sequencing Center for Infectious Disease"/>
            <person name="Wu L."/>
            <person name="Ma J."/>
        </authorList>
    </citation>
    <scope>NUCLEOTIDE SEQUENCE [LARGE SCALE GENOMIC DNA]</scope>
    <source>
        <strain evidence="3">CGMCC 1.16275</strain>
    </source>
</reference>
<proteinExistence type="predicted"/>
<accession>A0ABW2KVD6</accession>
<dbReference type="Proteomes" id="UP001596456">
    <property type="component" value="Unassembled WGS sequence"/>
</dbReference>
<feature type="chain" id="PRO_5046990358" description="DUF945 family protein" evidence="1">
    <location>
        <begin position="21"/>
        <end position="511"/>
    </location>
</feature>
<keyword evidence="3" id="KW-1185">Reference proteome</keyword>
<sequence length="511" mass="53958">MRSKTAAALIVLLAALAASAGPAVRGLAQEAVAAATSNAVSPTGAELLRELLEARLAELTAPRFGRPRLDRAPEVEVTPGDGRYEVRLPSLRVVLTNGWLVEALDLRARVTPTDAGGWEVTGTLPVPLAVYSVEGFRAGDLTLGRQSFKGRWSPDLRTLEALDASVRELLFTPRDGTGTLQVAAVTVKMAPESYADGRWTGPATATVSELSMNGADGQAALALTKLTAKLRVEDLDVARYAAWNAALARRAAVDDGQEGLTAAEREALQQALPNLDGLLARAQAEVEVRGLRRRSADGTRSALDSATWTLAADGLQGERVRLSLDYAHKGLVADGPSVKRPVVPGTGEIRLTAEDLPRRALLDAWTRRLAEEPAIGGAAARENFDRRILTALGDAGAEVRLDRLGFEAQEAGATANGIISFDDATAHGLLGGLSMTLRGFDALIAQATDGYRMRNTGAALGLFALQGLGSPDTDRDGRATRAYRLEVAPDGRILLNGTEVTSLITGLMALR</sequence>
<evidence type="ECO:0000313" key="2">
    <source>
        <dbReference type="EMBL" id="MFC7333867.1"/>
    </source>
</evidence>
<name>A0ABW2KVD6_9PROT</name>
<evidence type="ECO:0000256" key="1">
    <source>
        <dbReference type="SAM" id="SignalP"/>
    </source>
</evidence>
<dbReference type="EMBL" id="JBHTCM010000010">
    <property type="protein sequence ID" value="MFC7333867.1"/>
    <property type="molecule type" value="Genomic_DNA"/>
</dbReference>
<evidence type="ECO:0000313" key="3">
    <source>
        <dbReference type="Proteomes" id="UP001596456"/>
    </source>
</evidence>
<dbReference type="RefSeq" id="WP_377359224.1">
    <property type="nucleotide sequence ID" value="NZ_JBHTCM010000010.1"/>
</dbReference>
<feature type="signal peptide" evidence="1">
    <location>
        <begin position="1"/>
        <end position="20"/>
    </location>
</feature>
<gene>
    <name evidence="2" type="ORF">ACFQPS_11900</name>
</gene>
<comment type="caution">
    <text evidence="2">The sequence shown here is derived from an EMBL/GenBank/DDBJ whole genome shotgun (WGS) entry which is preliminary data.</text>
</comment>
<protein>
    <recommendedName>
        <fullName evidence="4">DUF945 family protein</fullName>
    </recommendedName>
</protein>
<keyword evidence="1" id="KW-0732">Signal</keyword>
<organism evidence="2 3">
    <name type="scientific">Rhodocista pekingensis</name>
    <dbReference type="NCBI Taxonomy" id="201185"/>
    <lineage>
        <taxon>Bacteria</taxon>
        <taxon>Pseudomonadati</taxon>
        <taxon>Pseudomonadota</taxon>
        <taxon>Alphaproteobacteria</taxon>
        <taxon>Rhodospirillales</taxon>
        <taxon>Azospirillaceae</taxon>
        <taxon>Rhodocista</taxon>
    </lineage>
</organism>
<evidence type="ECO:0008006" key="4">
    <source>
        <dbReference type="Google" id="ProtNLM"/>
    </source>
</evidence>